<organism evidence="2 3">
    <name type="scientific">Tianweitania sediminis</name>
    <dbReference type="NCBI Taxonomy" id="1502156"/>
    <lineage>
        <taxon>Bacteria</taxon>
        <taxon>Pseudomonadati</taxon>
        <taxon>Pseudomonadota</taxon>
        <taxon>Alphaproteobacteria</taxon>
        <taxon>Hyphomicrobiales</taxon>
        <taxon>Phyllobacteriaceae</taxon>
        <taxon>Tianweitania</taxon>
    </lineage>
</organism>
<keyword evidence="3" id="KW-1185">Reference proteome</keyword>
<name>A0A8J7UGU5_9HYPH</name>
<dbReference type="AlphaFoldDB" id="A0A8J7UGU5"/>
<evidence type="ECO:0000313" key="3">
    <source>
        <dbReference type="Proteomes" id="UP000666240"/>
    </source>
</evidence>
<evidence type="ECO:0000256" key="1">
    <source>
        <dbReference type="SAM" id="Phobius"/>
    </source>
</evidence>
<proteinExistence type="predicted"/>
<keyword evidence="1" id="KW-1133">Transmembrane helix</keyword>
<accession>A0A8J7UGU5</accession>
<keyword evidence="1" id="KW-0812">Transmembrane</keyword>
<reference evidence="2" key="1">
    <citation type="submission" date="2021-03" db="EMBL/GenBank/DDBJ databases">
        <title>Genome sequencing and assembly of Tianweitania sediminis.</title>
        <authorList>
            <person name="Chhetri G."/>
        </authorList>
    </citation>
    <scope>NUCLEOTIDE SEQUENCE</scope>
    <source>
        <strain evidence="2">Z8</strain>
    </source>
</reference>
<keyword evidence="1" id="KW-0472">Membrane</keyword>
<feature type="transmembrane region" description="Helical" evidence="1">
    <location>
        <begin position="80"/>
        <end position="102"/>
    </location>
</feature>
<dbReference type="Proteomes" id="UP000666240">
    <property type="component" value="Unassembled WGS sequence"/>
</dbReference>
<dbReference type="EMBL" id="JAGIYY010000001">
    <property type="protein sequence ID" value="MBP0437103.1"/>
    <property type="molecule type" value="Genomic_DNA"/>
</dbReference>
<gene>
    <name evidence="2" type="ORF">J5Y06_00375</name>
</gene>
<evidence type="ECO:0000313" key="2">
    <source>
        <dbReference type="EMBL" id="MBP0437103.1"/>
    </source>
</evidence>
<dbReference type="RefSeq" id="WP_209333143.1">
    <property type="nucleotide sequence ID" value="NZ_JAGIYY010000001.1"/>
</dbReference>
<sequence>MTSVLSILVSPLLWLALFSGIYGLQGLSCELDLDTTTFAGISAARALLGAAWLAAIALQATLLAALHAGRFSPEGAFVRWISRATGWTGLVATIWTLFPVAVTSTCG</sequence>
<feature type="transmembrane region" description="Helical" evidence="1">
    <location>
        <begin position="47"/>
        <end position="68"/>
    </location>
</feature>
<protein>
    <submittedName>
        <fullName evidence="2">Uncharacterized protein</fullName>
    </submittedName>
</protein>
<comment type="caution">
    <text evidence="2">The sequence shown here is derived from an EMBL/GenBank/DDBJ whole genome shotgun (WGS) entry which is preliminary data.</text>
</comment>